<dbReference type="InterPro" id="IPR002035">
    <property type="entry name" value="VWF_A"/>
</dbReference>
<feature type="region of interest" description="Disordered" evidence="1">
    <location>
        <begin position="307"/>
        <end position="345"/>
    </location>
</feature>
<name>A0ABT7A2Y2_9ACTN</name>
<keyword evidence="5" id="KW-1185">Reference proteome</keyword>
<comment type="caution">
    <text evidence="4">The sequence shown here is derived from an EMBL/GenBank/DDBJ whole genome shotgun (WGS) entry which is preliminary data.</text>
</comment>
<dbReference type="Gene3D" id="3.40.50.410">
    <property type="entry name" value="von Willebrand factor, type A domain"/>
    <property type="match status" value="1"/>
</dbReference>
<feature type="signal peptide" evidence="2">
    <location>
        <begin position="1"/>
        <end position="17"/>
    </location>
</feature>
<evidence type="ECO:0000313" key="4">
    <source>
        <dbReference type="EMBL" id="MDJ1135698.1"/>
    </source>
</evidence>
<feature type="compositionally biased region" description="Basic and acidic residues" evidence="1">
    <location>
        <begin position="187"/>
        <end position="196"/>
    </location>
</feature>
<sequence>MLATALVVALGAGTAVAAKSGLLPFGGGCDGSTVDLRVAASPDIAPALRTVAAEARENEAKSDGRCLDVHVSERTGAEVADTLQGGGKDGSVNYDVWLPDSKLWVDRASSSGRAPSLETVGNVAGSPLALAAVPSAARKMGWPGKSYSWSRIAASATGDDDLRIGSADPARSATGLLALTQIQKSTLKEGGKEAETKTAAAAKQLSERTAPGDSQVLATLPRDDSGAELGNPQRNQALVLSEQAAFTHNKAKGDAPGLRLFYPKDGATLLDYPYTLVNDEKMSTEKSRAAIRFQTLMGDAQGRRVLDKNGFRPVNGEADKGITRQAGGREPQPYTATPAEAPSTESVRTALGMWTITVQSARFMLVVDSSASMSAPVQGRPGQSRMDVTKASLMQGLSQFTPEDEVGLWEFSTRLKGDKDYRELVSTARLGDRKDDGATQRDKLTSAFSQMEPIPGGATGLYDTALAAYKEAHKGYANGKFNAVVMLTDGANEDPGSISRQELTAELEERGEGKRPVPLIAIAVGPDADEKAAKEIAEATGGSAHQVNDPSQIHTVILKAIMEAGSRS</sequence>
<dbReference type="Pfam" id="PF00092">
    <property type="entry name" value="VWA"/>
    <property type="match status" value="1"/>
</dbReference>
<dbReference type="SUPFAM" id="SSF53850">
    <property type="entry name" value="Periplasmic binding protein-like II"/>
    <property type="match status" value="1"/>
</dbReference>
<reference evidence="4 5" key="1">
    <citation type="submission" date="2023-05" db="EMBL/GenBank/DDBJ databases">
        <title>Streptantibioticus silvisoli sp. nov., acidotolerant actinomycetes 1 from pine litter.</title>
        <authorList>
            <person name="Swiecimska M."/>
            <person name="Golinska P."/>
            <person name="Sangal V."/>
            <person name="Wachnowicz B."/>
            <person name="Goodfellow M."/>
        </authorList>
    </citation>
    <scope>NUCLEOTIDE SEQUENCE [LARGE SCALE GENOMIC DNA]</scope>
    <source>
        <strain evidence="4 5">DSM 42109</strain>
    </source>
</reference>
<feature type="region of interest" description="Disordered" evidence="1">
    <location>
        <begin position="187"/>
        <end position="231"/>
    </location>
</feature>
<feature type="chain" id="PRO_5045604882" evidence="2">
    <location>
        <begin position="18"/>
        <end position="568"/>
    </location>
</feature>
<dbReference type="PROSITE" id="PS50234">
    <property type="entry name" value="VWFA"/>
    <property type="match status" value="1"/>
</dbReference>
<gene>
    <name evidence="4" type="ORF">NMN56_027840</name>
</gene>
<organism evidence="4 5">
    <name type="scientific">Streptomyces iconiensis</name>
    <dbReference type="NCBI Taxonomy" id="1384038"/>
    <lineage>
        <taxon>Bacteria</taxon>
        <taxon>Bacillati</taxon>
        <taxon>Actinomycetota</taxon>
        <taxon>Actinomycetes</taxon>
        <taxon>Kitasatosporales</taxon>
        <taxon>Streptomycetaceae</taxon>
        <taxon>Streptomyces</taxon>
    </lineage>
</organism>
<dbReference type="Proteomes" id="UP001214441">
    <property type="component" value="Unassembled WGS sequence"/>
</dbReference>
<protein>
    <submittedName>
        <fullName evidence="4">Substrate-binding and VWA domain-containing protein</fullName>
    </submittedName>
</protein>
<proteinExistence type="predicted"/>
<dbReference type="InterPro" id="IPR036465">
    <property type="entry name" value="vWFA_dom_sf"/>
</dbReference>
<evidence type="ECO:0000256" key="1">
    <source>
        <dbReference type="SAM" id="MobiDB-lite"/>
    </source>
</evidence>
<dbReference type="Pfam" id="PF13531">
    <property type="entry name" value="SBP_bac_11"/>
    <property type="match status" value="1"/>
</dbReference>
<dbReference type="EMBL" id="JANCPR020000031">
    <property type="protein sequence ID" value="MDJ1135698.1"/>
    <property type="molecule type" value="Genomic_DNA"/>
</dbReference>
<dbReference type="SMART" id="SM00327">
    <property type="entry name" value="VWA"/>
    <property type="match status" value="1"/>
</dbReference>
<evidence type="ECO:0000313" key="5">
    <source>
        <dbReference type="Proteomes" id="UP001214441"/>
    </source>
</evidence>
<feature type="domain" description="VWFA" evidence="3">
    <location>
        <begin position="362"/>
        <end position="561"/>
    </location>
</feature>
<dbReference type="SUPFAM" id="SSF53300">
    <property type="entry name" value="vWA-like"/>
    <property type="match status" value="1"/>
</dbReference>
<evidence type="ECO:0000259" key="3">
    <source>
        <dbReference type="PROSITE" id="PS50234"/>
    </source>
</evidence>
<accession>A0ABT7A2Y2</accession>
<keyword evidence="2" id="KW-0732">Signal</keyword>
<evidence type="ECO:0000256" key="2">
    <source>
        <dbReference type="SAM" id="SignalP"/>
    </source>
</evidence>